<dbReference type="OrthoDB" id="9808480at2"/>
<keyword evidence="8" id="KW-0010">Activator</keyword>
<gene>
    <name evidence="12" type="ORF">Y5S_00543</name>
</gene>
<evidence type="ECO:0000256" key="8">
    <source>
        <dbReference type="ARBA" id="ARBA00023159"/>
    </source>
</evidence>
<dbReference type="InterPro" id="IPR011794">
    <property type="entry name" value="MerR"/>
</dbReference>
<dbReference type="GO" id="GO:0003700">
    <property type="term" value="F:DNA-binding transcription factor activity"/>
    <property type="evidence" value="ECO:0007669"/>
    <property type="project" value="InterPro"/>
</dbReference>
<dbReference type="InterPro" id="IPR047057">
    <property type="entry name" value="MerR_fam"/>
</dbReference>
<dbReference type="EMBL" id="ARXV01000002">
    <property type="protein sequence ID" value="KGD66071.1"/>
    <property type="molecule type" value="Genomic_DNA"/>
</dbReference>
<keyword evidence="7" id="KW-0238">DNA-binding</keyword>
<keyword evidence="3" id="KW-0678">Repressor</keyword>
<evidence type="ECO:0000256" key="6">
    <source>
        <dbReference type="ARBA" id="ARBA00023015"/>
    </source>
</evidence>
<dbReference type="GO" id="GO:0046689">
    <property type="term" value="P:response to mercury ion"/>
    <property type="evidence" value="ECO:0007669"/>
    <property type="project" value="UniProtKB-KW"/>
</dbReference>
<dbReference type="PRINTS" id="PR00040">
    <property type="entry name" value="HTHMERR"/>
</dbReference>
<dbReference type="SUPFAM" id="SSF46955">
    <property type="entry name" value="Putative DNA-binding domain"/>
    <property type="match status" value="1"/>
</dbReference>
<dbReference type="eggNOG" id="COG0789">
    <property type="taxonomic scope" value="Bacteria"/>
</dbReference>
<evidence type="ECO:0000256" key="9">
    <source>
        <dbReference type="ARBA" id="ARBA00023163"/>
    </source>
</evidence>
<dbReference type="GO" id="GO:0003677">
    <property type="term" value="F:DNA binding"/>
    <property type="evidence" value="ECO:0007669"/>
    <property type="project" value="UniProtKB-KW"/>
</dbReference>
<reference evidence="12 13" key="1">
    <citation type="submission" date="2012-09" db="EMBL/GenBank/DDBJ databases">
        <title>Genome Sequence of alkane-degrading Bacterium Alcanivorax sp. 19-m-6.</title>
        <authorList>
            <person name="Lai Q."/>
            <person name="Shao Z."/>
        </authorList>
    </citation>
    <scope>NUCLEOTIDE SEQUENCE [LARGE SCALE GENOMIC DNA]</scope>
    <source>
        <strain evidence="12 13">19-m-6</strain>
    </source>
</reference>
<dbReference type="Pfam" id="PF00376">
    <property type="entry name" value="MerR"/>
    <property type="match status" value="1"/>
</dbReference>
<dbReference type="InterPro" id="IPR000551">
    <property type="entry name" value="MerR-type_HTH_dom"/>
</dbReference>
<evidence type="ECO:0000256" key="5">
    <source>
        <dbReference type="ARBA" id="ARBA00022914"/>
    </source>
</evidence>
<name>A0A095SN48_9GAMM</name>
<evidence type="ECO:0000256" key="2">
    <source>
        <dbReference type="ARBA" id="ARBA00022466"/>
    </source>
</evidence>
<evidence type="ECO:0000259" key="11">
    <source>
        <dbReference type="PROSITE" id="PS50937"/>
    </source>
</evidence>
<dbReference type="PATRIC" id="fig|1177154.3.peg.551"/>
<evidence type="ECO:0000256" key="7">
    <source>
        <dbReference type="ARBA" id="ARBA00023125"/>
    </source>
</evidence>
<protein>
    <recommendedName>
        <fullName evidence="1">Mercuric resistance operon regulatory protein</fullName>
    </recommendedName>
</protein>
<proteinExistence type="predicted"/>
<sequence>MSQLTIGKLAQAAQVSVETIRYYERRQLIEQPPKPAQGYRRYPKTTLARVLFIKRAQELGFTLEEIDNLLALGESHCEEVQGLAEGKLAEVRAKINDLHRLEQVLEHLLIQCRTNPDNAVCPIVESLQPPFEQSQMGDQS</sequence>
<keyword evidence="4" id="KW-0479">Metal-binding</keyword>
<comment type="function">
    <text evidence="10">Mediates the mercuric-dependent induction of mercury resistance operon. In the absence of mercury MerR represses transcription by binding tightly to the mer operator region; when mercury is present the dimeric complex binds a single ion and becomes a potent transcriptional activator, while remaining bound to the mer site.</text>
</comment>
<evidence type="ECO:0000256" key="4">
    <source>
        <dbReference type="ARBA" id="ARBA00022723"/>
    </source>
</evidence>
<dbReference type="RefSeq" id="WP_035230259.1">
    <property type="nucleotide sequence ID" value="NZ_ARXV01000002.1"/>
</dbReference>
<keyword evidence="5" id="KW-0476">Mercury</keyword>
<dbReference type="CDD" id="cd04783">
    <property type="entry name" value="HTH_MerR1"/>
    <property type="match status" value="1"/>
</dbReference>
<evidence type="ECO:0000313" key="13">
    <source>
        <dbReference type="Proteomes" id="UP000029444"/>
    </source>
</evidence>
<dbReference type="Gene3D" id="1.10.1660.10">
    <property type="match status" value="1"/>
</dbReference>
<dbReference type="STRING" id="1177154.Y5S_00543"/>
<dbReference type="PANTHER" id="PTHR30204">
    <property type="entry name" value="REDOX-CYCLING DRUG-SENSING TRANSCRIPTIONAL ACTIVATOR SOXR"/>
    <property type="match status" value="1"/>
</dbReference>
<dbReference type="InterPro" id="IPR009061">
    <property type="entry name" value="DNA-bd_dom_put_sf"/>
</dbReference>
<accession>A0A095SN48</accession>
<dbReference type="PROSITE" id="PS50937">
    <property type="entry name" value="HTH_MERR_2"/>
    <property type="match status" value="1"/>
</dbReference>
<organism evidence="12 13">
    <name type="scientific">Alcanivorax nanhaiticus</name>
    <dbReference type="NCBI Taxonomy" id="1177154"/>
    <lineage>
        <taxon>Bacteria</taxon>
        <taxon>Pseudomonadati</taxon>
        <taxon>Pseudomonadota</taxon>
        <taxon>Gammaproteobacteria</taxon>
        <taxon>Oceanospirillales</taxon>
        <taxon>Alcanivoracaceae</taxon>
        <taxon>Alcanivorax</taxon>
    </lineage>
</organism>
<dbReference type="SMART" id="SM00422">
    <property type="entry name" value="HTH_MERR"/>
    <property type="match status" value="1"/>
</dbReference>
<dbReference type="AlphaFoldDB" id="A0A095SN48"/>
<evidence type="ECO:0000256" key="3">
    <source>
        <dbReference type="ARBA" id="ARBA00022491"/>
    </source>
</evidence>
<dbReference type="Proteomes" id="UP000029444">
    <property type="component" value="Unassembled WGS sequence"/>
</dbReference>
<evidence type="ECO:0000256" key="10">
    <source>
        <dbReference type="ARBA" id="ARBA00024874"/>
    </source>
</evidence>
<keyword evidence="6" id="KW-0805">Transcription regulation</keyword>
<keyword evidence="13" id="KW-1185">Reference proteome</keyword>
<dbReference type="InterPro" id="IPR015358">
    <property type="entry name" value="Tscrpt_reg_MerR_DNA-bd"/>
</dbReference>
<keyword evidence="9" id="KW-0804">Transcription</keyword>
<keyword evidence="2" id="KW-0475">Mercuric resistance</keyword>
<evidence type="ECO:0000256" key="1">
    <source>
        <dbReference type="ARBA" id="ARBA00017146"/>
    </source>
</evidence>
<evidence type="ECO:0000313" key="12">
    <source>
        <dbReference type="EMBL" id="KGD66071.1"/>
    </source>
</evidence>
<dbReference type="Pfam" id="PF09278">
    <property type="entry name" value="MerR-DNA-bind"/>
    <property type="match status" value="1"/>
</dbReference>
<feature type="domain" description="HTH merR-type" evidence="11">
    <location>
        <begin position="1"/>
        <end position="72"/>
    </location>
</feature>
<comment type="caution">
    <text evidence="12">The sequence shown here is derived from an EMBL/GenBank/DDBJ whole genome shotgun (WGS) entry which is preliminary data.</text>
</comment>
<dbReference type="NCBIfam" id="TIGR02051">
    <property type="entry name" value="MerR"/>
    <property type="match status" value="1"/>
</dbReference>
<dbReference type="PROSITE" id="PS00552">
    <property type="entry name" value="HTH_MERR_1"/>
    <property type="match status" value="1"/>
</dbReference>
<dbReference type="PANTHER" id="PTHR30204:SF69">
    <property type="entry name" value="MERR-FAMILY TRANSCRIPTIONAL REGULATOR"/>
    <property type="match status" value="1"/>
</dbReference>
<dbReference type="GO" id="GO:0045340">
    <property type="term" value="F:mercury ion binding"/>
    <property type="evidence" value="ECO:0007669"/>
    <property type="project" value="InterPro"/>
</dbReference>